<dbReference type="EC" id="2.5.1.18" evidence="3"/>
<dbReference type="CDD" id="cd03075">
    <property type="entry name" value="GST_N_Mu"/>
    <property type="match status" value="1"/>
</dbReference>
<dbReference type="SFLD" id="SFLDS00019">
    <property type="entry name" value="Glutathione_Transferase_(cytos"/>
    <property type="match status" value="1"/>
</dbReference>
<dbReference type="InterPro" id="IPR004045">
    <property type="entry name" value="Glutathione_S-Trfase_N"/>
</dbReference>
<feature type="domain" description="GST N-terminal" evidence="6">
    <location>
        <begin position="37"/>
        <end position="125"/>
    </location>
</feature>
<keyword evidence="9" id="KW-1185">Reference proteome</keyword>
<dbReference type="InterPro" id="IPR040079">
    <property type="entry name" value="Glutathione_S-Trfase"/>
</dbReference>
<sequence length="261" mass="31136">MVDWHSRWRLRHHWLLPGVDVTMESYPRNEIGVIQISKITVGYWNIRALAEPIRLMLEYCGADYDNKSYVVLGEPPNVDKSQWFDVKFELGLEFPNLPYLIDGDVKMTKSWAIMNYVARKFGKLVPKSEEETQRCDMVKEAYIDMWFAIKRMLFRSDGREVAMTNLLANDLPEYLCTFEKFLSDNDWMAGATLTYVDFEICERLDVLTEMKSDCLNKYPNVKKYKERFFALDKIAAYRRFERFKEYPIFNIYTNWGYKKEN</sequence>
<proteinExistence type="inferred from homology"/>
<evidence type="ECO:0000256" key="1">
    <source>
        <dbReference type="ARBA" id="ARBA00003701"/>
    </source>
</evidence>
<name>A0ABP0FH63_CLALP</name>
<evidence type="ECO:0000259" key="7">
    <source>
        <dbReference type="PROSITE" id="PS50405"/>
    </source>
</evidence>
<dbReference type="PROSITE" id="PS50404">
    <property type="entry name" value="GST_NTER"/>
    <property type="match status" value="1"/>
</dbReference>
<evidence type="ECO:0000313" key="9">
    <source>
        <dbReference type="Proteomes" id="UP001642483"/>
    </source>
</evidence>
<dbReference type="Pfam" id="PF14497">
    <property type="entry name" value="GST_C_3"/>
    <property type="match status" value="1"/>
</dbReference>
<organism evidence="8 9">
    <name type="scientific">Clavelina lepadiformis</name>
    <name type="common">Light-bulb sea squirt</name>
    <name type="synonym">Ascidia lepadiformis</name>
    <dbReference type="NCBI Taxonomy" id="159417"/>
    <lineage>
        <taxon>Eukaryota</taxon>
        <taxon>Metazoa</taxon>
        <taxon>Chordata</taxon>
        <taxon>Tunicata</taxon>
        <taxon>Ascidiacea</taxon>
        <taxon>Aplousobranchia</taxon>
        <taxon>Clavelinidae</taxon>
        <taxon>Clavelina</taxon>
    </lineage>
</organism>
<gene>
    <name evidence="8" type="ORF">CVLEPA_LOCUS9282</name>
</gene>
<dbReference type="InterPro" id="IPR050213">
    <property type="entry name" value="GST_superfamily"/>
</dbReference>
<dbReference type="SFLD" id="SFLDG00363">
    <property type="entry name" value="AMPS_(cytGST):_Alpha-__Mu-__Pi"/>
    <property type="match status" value="1"/>
</dbReference>
<comment type="catalytic activity">
    <reaction evidence="5">
        <text>RX + glutathione = an S-substituted glutathione + a halide anion + H(+)</text>
        <dbReference type="Rhea" id="RHEA:16437"/>
        <dbReference type="ChEBI" id="CHEBI:15378"/>
        <dbReference type="ChEBI" id="CHEBI:16042"/>
        <dbReference type="ChEBI" id="CHEBI:17792"/>
        <dbReference type="ChEBI" id="CHEBI:57925"/>
        <dbReference type="ChEBI" id="CHEBI:90779"/>
        <dbReference type="EC" id="2.5.1.18"/>
    </reaction>
</comment>
<keyword evidence="4" id="KW-0808">Transferase</keyword>
<evidence type="ECO:0000256" key="3">
    <source>
        <dbReference type="ARBA" id="ARBA00012452"/>
    </source>
</evidence>
<dbReference type="EMBL" id="CAWYQH010000057">
    <property type="protein sequence ID" value="CAK8679017.1"/>
    <property type="molecule type" value="Genomic_DNA"/>
</dbReference>
<dbReference type="PANTHER" id="PTHR11571">
    <property type="entry name" value="GLUTATHIONE S-TRANSFERASE"/>
    <property type="match status" value="1"/>
</dbReference>
<dbReference type="Proteomes" id="UP001642483">
    <property type="component" value="Unassembled WGS sequence"/>
</dbReference>
<reference evidence="8 9" key="1">
    <citation type="submission" date="2024-02" db="EMBL/GenBank/DDBJ databases">
        <authorList>
            <person name="Daric V."/>
            <person name="Darras S."/>
        </authorList>
    </citation>
    <scope>NUCLEOTIDE SEQUENCE [LARGE SCALE GENOMIC DNA]</scope>
</reference>
<accession>A0ABP0FH63</accession>
<dbReference type="Gene3D" id="3.40.30.10">
    <property type="entry name" value="Glutaredoxin"/>
    <property type="match status" value="1"/>
</dbReference>
<evidence type="ECO:0000259" key="6">
    <source>
        <dbReference type="PROSITE" id="PS50404"/>
    </source>
</evidence>
<comment type="similarity">
    <text evidence="2">Belongs to the GST superfamily. Mu family.</text>
</comment>
<evidence type="ECO:0000256" key="2">
    <source>
        <dbReference type="ARBA" id="ARBA00005861"/>
    </source>
</evidence>
<dbReference type="InterPro" id="IPR004046">
    <property type="entry name" value="GST_C"/>
</dbReference>
<dbReference type="PANTHER" id="PTHR11571:SF222">
    <property type="entry name" value="GLUTATHIONE TRANSFERASE"/>
    <property type="match status" value="1"/>
</dbReference>
<evidence type="ECO:0000256" key="5">
    <source>
        <dbReference type="ARBA" id="ARBA00047960"/>
    </source>
</evidence>
<dbReference type="Pfam" id="PF02798">
    <property type="entry name" value="GST_N"/>
    <property type="match status" value="1"/>
</dbReference>
<comment type="caution">
    <text evidence="8">The sequence shown here is derived from an EMBL/GenBank/DDBJ whole genome shotgun (WGS) entry which is preliminary data.</text>
</comment>
<dbReference type="SUPFAM" id="SSF47616">
    <property type="entry name" value="GST C-terminal domain-like"/>
    <property type="match status" value="1"/>
</dbReference>
<feature type="domain" description="GST C-terminal" evidence="7">
    <location>
        <begin position="128"/>
        <end position="248"/>
    </location>
</feature>
<dbReference type="InterPro" id="IPR036282">
    <property type="entry name" value="Glutathione-S-Trfase_C_sf"/>
</dbReference>
<dbReference type="InterPro" id="IPR010987">
    <property type="entry name" value="Glutathione-S-Trfase_C-like"/>
</dbReference>
<evidence type="ECO:0000313" key="8">
    <source>
        <dbReference type="EMBL" id="CAK8679017.1"/>
    </source>
</evidence>
<comment type="function">
    <text evidence="1">Conjugation of reduced glutathione to a wide number of exogenous and endogenous hydrophobic electrophiles.</text>
</comment>
<dbReference type="SUPFAM" id="SSF52833">
    <property type="entry name" value="Thioredoxin-like"/>
    <property type="match status" value="1"/>
</dbReference>
<dbReference type="Gene3D" id="1.20.1050.10">
    <property type="match status" value="1"/>
</dbReference>
<evidence type="ECO:0000256" key="4">
    <source>
        <dbReference type="ARBA" id="ARBA00022679"/>
    </source>
</evidence>
<protein>
    <recommendedName>
        <fullName evidence="3">glutathione transferase</fullName>
        <ecNumber evidence="3">2.5.1.18</ecNumber>
    </recommendedName>
</protein>
<dbReference type="PROSITE" id="PS50405">
    <property type="entry name" value="GST_CTER"/>
    <property type="match status" value="1"/>
</dbReference>
<dbReference type="InterPro" id="IPR036249">
    <property type="entry name" value="Thioredoxin-like_sf"/>
</dbReference>
<dbReference type="SFLD" id="SFLDG01205">
    <property type="entry name" value="AMPS.1"/>
    <property type="match status" value="1"/>
</dbReference>